<dbReference type="SUPFAM" id="SSF51182">
    <property type="entry name" value="RmlC-like cupins"/>
    <property type="match status" value="1"/>
</dbReference>
<name>A0ABU3NXN1_9FIRM</name>
<reference evidence="2 3" key="1">
    <citation type="submission" date="2023-07" db="EMBL/GenBank/DDBJ databases">
        <title>The novel representative of Negativicutes class, Anaeroselena agilis gen. nov. sp. nov.</title>
        <authorList>
            <person name="Prokofeva M.I."/>
            <person name="Elcheninov A.G."/>
            <person name="Klyukina A."/>
            <person name="Kublanov I.V."/>
            <person name="Frolov E.N."/>
            <person name="Podosokorskaya O.A."/>
        </authorList>
    </citation>
    <scope>NUCLEOTIDE SEQUENCE [LARGE SCALE GENOMIC DNA]</scope>
    <source>
        <strain evidence="2 3">4137-cl</strain>
    </source>
</reference>
<protein>
    <submittedName>
        <fullName evidence="2">Cupin domain-containing protein</fullName>
    </submittedName>
</protein>
<feature type="domain" description="Cupin type-2" evidence="1">
    <location>
        <begin position="45"/>
        <end position="103"/>
    </location>
</feature>
<dbReference type="Pfam" id="PF07883">
    <property type="entry name" value="Cupin_2"/>
    <property type="match status" value="1"/>
</dbReference>
<dbReference type="InterPro" id="IPR011051">
    <property type="entry name" value="RmlC_Cupin_sf"/>
</dbReference>
<dbReference type="PANTHER" id="PTHR36114:SF1">
    <property type="entry name" value="16.7 KDA PROTEIN IN WHIE LOCUS"/>
    <property type="match status" value="1"/>
</dbReference>
<dbReference type="InterPro" id="IPR052044">
    <property type="entry name" value="PKS_Associated_Protein"/>
</dbReference>
<dbReference type="InterPro" id="IPR013096">
    <property type="entry name" value="Cupin_2"/>
</dbReference>
<evidence type="ECO:0000313" key="3">
    <source>
        <dbReference type="Proteomes" id="UP001254848"/>
    </source>
</evidence>
<sequence length="113" mass="12830">MEKNYGHMQIINLASIADNCREKWANFTLSRVNGSLVRLGIFEGEFHWHKHDREDEFFFVVSGEIHIDLAGETVNLKAGQGYTVTQGVSHRTRADRRATVLMVEADTVNPRGD</sequence>
<gene>
    <name evidence="2" type="ORF">Q4T40_09925</name>
</gene>
<keyword evidence="3" id="KW-1185">Reference proteome</keyword>
<comment type="caution">
    <text evidence="2">The sequence shown here is derived from an EMBL/GenBank/DDBJ whole genome shotgun (WGS) entry which is preliminary data.</text>
</comment>
<dbReference type="RefSeq" id="WP_413780067.1">
    <property type="nucleotide sequence ID" value="NZ_JAUOZS010000001.1"/>
</dbReference>
<dbReference type="CDD" id="cd02226">
    <property type="entry name" value="cupin_YdbB-like"/>
    <property type="match status" value="1"/>
</dbReference>
<dbReference type="Proteomes" id="UP001254848">
    <property type="component" value="Unassembled WGS sequence"/>
</dbReference>
<organism evidence="2 3">
    <name type="scientific">Anaeroselena agilis</name>
    <dbReference type="NCBI Taxonomy" id="3063788"/>
    <lineage>
        <taxon>Bacteria</taxon>
        <taxon>Bacillati</taxon>
        <taxon>Bacillota</taxon>
        <taxon>Negativicutes</taxon>
        <taxon>Acetonemataceae</taxon>
        <taxon>Anaeroselena</taxon>
    </lineage>
</organism>
<proteinExistence type="predicted"/>
<dbReference type="Gene3D" id="2.60.120.10">
    <property type="entry name" value="Jelly Rolls"/>
    <property type="match status" value="1"/>
</dbReference>
<dbReference type="EMBL" id="JAUOZS010000001">
    <property type="protein sequence ID" value="MDT8901559.1"/>
    <property type="molecule type" value="Genomic_DNA"/>
</dbReference>
<accession>A0ABU3NXN1</accession>
<dbReference type="InterPro" id="IPR014710">
    <property type="entry name" value="RmlC-like_jellyroll"/>
</dbReference>
<evidence type="ECO:0000313" key="2">
    <source>
        <dbReference type="EMBL" id="MDT8901559.1"/>
    </source>
</evidence>
<evidence type="ECO:0000259" key="1">
    <source>
        <dbReference type="Pfam" id="PF07883"/>
    </source>
</evidence>
<dbReference type="PANTHER" id="PTHR36114">
    <property type="entry name" value="16.7 KDA PROTEIN IN WHIE LOCUS"/>
    <property type="match status" value="1"/>
</dbReference>